<evidence type="ECO:0000313" key="12">
    <source>
        <dbReference type="Proteomes" id="UP000649151"/>
    </source>
</evidence>
<evidence type="ECO:0000256" key="1">
    <source>
        <dbReference type="ARBA" id="ARBA00004429"/>
    </source>
</evidence>
<evidence type="ECO:0000256" key="9">
    <source>
        <dbReference type="RuleBase" id="RU361157"/>
    </source>
</evidence>
<comment type="subcellular location">
    <subcellularLocation>
        <location evidence="1">Cell inner membrane</location>
        <topology evidence="1">Multi-pass membrane protein</topology>
    </subcellularLocation>
    <subcellularLocation>
        <location evidence="9">Cell membrane</location>
        <topology evidence="9">Multi-pass membrane protein</topology>
    </subcellularLocation>
</comment>
<proteinExistence type="inferred from homology"/>
<evidence type="ECO:0000256" key="5">
    <source>
        <dbReference type="ARBA" id="ARBA00022519"/>
    </source>
</evidence>
<protein>
    <recommendedName>
        <fullName evidence="9">Transport permease protein</fullName>
    </recommendedName>
</protein>
<dbReference type="PANTHER" id="PTHR30413:SF8">
    <property type="entry name" value="TRANSPORT PERMEASE PROTEIN"/>
    <property type="match status" value="1"/>
</dbReference>
<evidence type="ECO:0000256" key="4">
    <source>
        <dbReference type="ARBA" id="ARBA00022475"/>
    </source>
</evidence>
<evidence type="ECO:0000256" key="3">
    <source>
        <dbReference type="ARBA" id="ARBA00022448"/>
    </source>
</evidence>
<comment type="caution">
    <text evidence="11">The sequence shown here is derived from an EMBL/GenBank/DDBJ whole genome shotgun (WGS) entry which is preliminary data.</text>
</comment>
<keyword evidence="4 9" id="KW-1003">Cell membrane</keyword>
<feature type="transmembrane region" description="Helical" evidence="9">
    <location>
        <begin position="240"/>
        <end position="261"/>
    </location>
</feature>
<keyword evidence="6 9" id="KW-0812">Transmembrane</keyword>
<dbReference type="PANTHER" id="PTHR30413">
    <property type="entry name" value="INNER MEMBRANE TRANSPORT PERMEASE"/>
    <property type="match status" value="1"/>
</dbReference>
<gene>
    <name evidence="11" type="ORF">H8Z77_11210</name>
</gene>
<sequence>MRGYLADFKRYTPLLMDLTGRDIKVKYRRSVLGLAWSILNPLLTMIVLTQVFGYLLKIQVPDFPVFYIVGSSLFNFFSEATSASMSSIIGASSLIKKVYIPKYIFPLEKCLFSLVNLLFSLIAVVIVMFFQGMVPTWRVILFFVPILYTLVFAIGMSFILSALTVFFRDILHLYGVIITLWTYLTPIIYPVSLLKSASEVGGIAGNTLWTVVNLNPMYHYVEYFRAVVMNNADYGFIPGLRENLICAGSALFVLVVGALVFKKAQDRFILHI</sequence>
<keyword evidence="12" id="KW-1185">Reference proteome</keyword>
<name>A0ABR7ITV4_9CLOT</name>
<dbReference type="PROSITE" id="PS51012">
    <property type="entry name" value="ABC_TM2"/>
    <property type="match status" value="1"/>
</dbReference>
<dbReference type="RefSeq" id="WP_186997050.1">
    <property type="nucleotide sequence ID" value="NZ_JACOQK010000001.1"/>
</dbReference>
<comment type="similarity">
    <text evidence="2 9">Belongs to the ABC-2 integral membrane protein family.</text>
</comment>
<feature type="transmembrane region" description="Helical" evidence="9">
    <location>
        <begin position="65"/>
        <end position="89"/>
    </location>
</feature>
<evidence type="ECO:0000313" key="11">
    <source>
        <dbReference type="EMBL" id="MBC5788572.1"/>
    </source>
</evidence>
<feature type="transmembrane region" description="Helical" evidence="9">
    <location>
        <begin position="110"/>
        <end position="134"/>
    </location>
</feature>
<feature type="domain" description="ABC transmembrane type-2" evidence="10">
    <location>
        <begin position="32"/>
        <end position="264"/>
    </location>
</feature>
<evidence type="ECO:0000256" key="2">
    <source>
        <dbReference type="ARBA" id="ARBA00007783"/>
    </source>
</evidence>
<evidence type="ECO:0000256" key="7">
    <source>
        <dbReference type="ARBA" id="ARBA00022989"/>
    </source>
</evidence>
<evidence type="ECO:0000256" key="8">
    <source>
        <dbReference type="ARBA" id="ARBA00023136"/>
    </source>
</evidence>
<keyword evidence="5" id="KW-0997">Cell inner membrane</keyword>
<dbReference type="Proteomes" id="UP000649151">
    <property type="component" value="Unassembled WGS sequence"/>
</dbReference>
<dbReference type="InterPro" id="IPR047817">
    <property type="entry name" value="ABC2_TM_bact-type"/>
</dbReference>
<keyword evidence="8 9" id="KW-0472">Membrane</keyword>
<evidence type="ECO:0000256" key="6">
    <source>
        <dbReference type="ARBA" id="ARBA00022692"/>
    </source>
</evidence>
<feature type="transmembrane region" description="Helical" evidence="9">
    <location>
        <begin position="31"/>
        <end position="53"/>
    </location>
</feature>
<reference evidence="11 12" key="1">
    <citation type="submission" date="2020-08" db="EMBL/GenBank/DDBJ databases">
        <title>Genome public.</title>
        <authorList>
            <person name="Liu C."/>
            <person name="Sun Q."/>
        </authorList>
    </citation>
    <scope>NUCLEOTIDE SEQUENCE [LARGE SCALE GENOMIC DNA]</scope>
    <source>
        <strain evidence="11 12">NSJ-27</strain>
    </source>
</reference>
<dbReference type="Pfam" id="PF01061">
    <property type="entry name" value="ABC2_membrane"/>
    <property type="match status" value="1"/>
</dbReference>
<dbReference type="EMBL" id="JACOQK010000001">
    <property type="protein sequence ID" value="MBC5788572.1"/>
    <property type="molecule type" value="Genomic_DNA"/>
</dbReference>
<evidence type="ECO:0000259" key="10">
    <source>
        <dbReference type="PROSITE" id="PS51012"/>
    </source>
</evidence>
<dbReference type="InterPro" id="IPR013525">
    <property type="entry name" value="ABC2_TM"/>
</dbReference>
<feature type="transmembrane region" description="Helical" evidence="9">
    <location>
        <begin position="170"/>
        <end position="189"/>
    </location>
</feature>
<organism evidence="11 12">
    <name type="scientific">Clostridium facile</name>
    <dbReference type="NCBI Taxonomy" id="2763035"/>
    <lineage>
        <taxon>Bacteria</taxon>
        <taxon>Bacillati</taxon>
        <taxon>Bacillota</taxon>
        <taxon>Clostridia</taxon>
        <taxon>Eubacteriales</taxon>
        <taxon>Clostridiaceae</taxon>
        <taxon>Clostridium</taxon>
    </lineage>
</organism>
<keyword evidence="7 9" id="KW-1133">Transmembrane helix</keyword>
<feature type="transmembrane region" description="Helical" evidence="9">
    <location>
        <begin position="140"/>
        <end position="163"/>
    </location>
</feature>
<keyword evidence="3 9" id="KW-0813">Transport</keyword>
<accession>A0ABR7ITV4</accession>